<feature type="domain" description="Ribosomal protein L9" evidence="5">
    <location>
        <begin position="35"/>
        <end position="81"/>
    </location>
</feature>
<comment type="similarity">
    <text evidence="1">Belongs to the bacterial ribosomal protein bL9 family.</text>
</comment>
<dbReference type="PANTHER" id="PTHR21368">
    <property type="entry name" value="50S RIBOSOMAL PROTEIN L9"/>
    <property type="match status" value="1"/>
</dbReference>
<dbReference type="InterPro" id="IPR036935">
    <property type="entry name" value="Ribosomal_bL9_N_sf"/>
</dbReference>
<dbReference type="AlphaFoldDB" id="A0AAW2ZKT9"/>
<keyword evidence="7" id="KW-1185">Reference proteome</keyword>
<accession>A0AAW2ZKT9</accession>
<comment type="caution">
    <text evidence="6">The sequence shown here is derived from an EMBL/GenBank/DDBJ whole genome shotgun (WGS) entry which is preliminary data.</text>
</comment>
<dbReference type="GO" id="GO:0006412">
    <property type="term" value="P:translation"/>
    <property type="evidence" value="ECO:0007669"/>
    <property type="project" value="InterPro"/>
</dbReference>
<evidence type="ECO:0000313" key="7">
    <source>
        <dbReference type="Proteomes" id="UP001431209"/>
    </source>
</evidence>
<evidence type="ECO:0000256" key="3">
    <source>
        <dbReference type="ARBA" id="ARBA00023274"/>
    </source>
</evidence>
<dbReference type="GO" id="GO:0003735">
    <property type="term" value="F:structural constituent of ribosome"/>
    <property type="evidence" value="ECO:0007669"/>
    <property type="project" value="InterPro"/>
</dbReference>
<gene>
    <name evidence="6" type="ORF">AKO1_009201</name>
</gene>
<keyword evidence="3" id="KW-0687">Ribonucleoprotein</keyword>
<dbReference type="Gene3D" id="3.40.5.10">
    <property type="entry name" value="Ribosomal protein L9, N-terminal domain"/>
    <property type="match status" value="1"/>
</dbReference>
<keyword evidence="2 6" id="KW-0689">Ribosomal protein</keyword>
<dbReference type="GO" id="GO:0005840">
    <property type="term" value="C:ribosome"/>
    <property type="evidence" value="ECO:0007669"/>
    <property type="project" value="UniProtKB-KW"/>
</dbReference>
<dbReference type="EMBL" id="JAOPGA020001549">
    <property type="protein sequence ID" value="KAL0489336.1"/>
    <property type="molecule type" value="Genomic_DNA"/>
</dbReference>
<feature type="region of interest" description="Disordered" evidence="4">
    <location>
        <begin position="243"/>
        <end position="285"/>
    </location>
</feature>
<reference evidence="6 7" key="1">
    <citation type="submission" date="2024-03" db="EMBL/GenBank/DDBJ databases">
        <title>The Acrasis kona genome and developmental transcriptomes reveal deep origins of eukaryotic multicellular pathways.</title>
        <authorList>
            <person name="Sheikh S."/>
            <person name="Fu C.-J."/>
            <person name="Brown M.W."/>
            <person name="Baldauf S.L."/>
        </authorList>
    </citation>
    <scope>NUCLEOTIDE SEQUENCE [LARGE SCALE GENOMIC DNA]</scope>
    <source>
        <strain evidence="6 7">ATCC MYA-3509</strain>
    </source>
</reference>
<protein>
    <submittedName>
        <fullName evidence="6">Ribosomal protein L9</fullName>
    </submittedName>
</protein>
<evidence type="ECO:0000256" key="2">
    <source>
        <dbReference type="ARBA" id="ARBA00022980"/>
    </source>
</evidence>
<dbReference type="Proteomes" id="UP001431209">
    <property type="component" value="Unassembled WGS sequence"/>
</dbReference>
<name>A0AAW2ZKT9_9EUKA</name>
<dbReference type="Pfam" id="PF01281">
    <property type="entry name" value="Ribosomal_L9_N"/>
    <property type="match status" value="1"/>
</dbReference>
<dbReference type="InterPro" id="IPR020070">
    <property type="entry name" value="Ribosomal_bL9_N"/>
</dbReference>
<dbReference type="InterPro" id="IPR009027">
    <property type="entry name" value="Ribosomal_bL9/RNase_H1_N"/>
</dbReference>
<feature type="compositionally biased region" description="Basic and acidic residues" evidence="4">
    <location>
        <begin position="327"/>
        <end position="339"/>
    </location>
</feature>
<proteinExistence type="inferred from homology"/>
<dbReference type="SUPFAM" id="SSF55658">
    <property type="entry name" value="L9 N-domain-like"/>
    <property type="match status" value="1"/>
</dbReference>
<dbReference type="GO" id="GO:1990904">
    <property type="term" value="C:ribonucleoprotein complex"/>
    <property type="evidence" value="ECO:0007669"/>
    <property type="project" value="UniProtKB-KW"/>
</dbReference>
<evidence type="ECO:0000313" key="6">
    <source>
        <dbReference type="EMBL" id="KAL0489336.1"/>
    </source>
</evidence>
<dbReference type="InterPro" id="IPR000244">
    <property type="entry name" value="Ribosomal_bL9"/>
</dbReference>
<feature type="region of interest" description="Disordered" evidence="4">
    <location>
        <begin position="301"/>
        <end position="339"/>
    </location>
</feature>
<evidence type="ECO:0000256" key="4">
    <source>
        <dbReference type="SAM" id="MobiDB-lite"/>
    </source>
</evidence>
<feature type="compositionally biased region" description="Basic and acidic residues" evidence="4">
    <location>
        <begin position="251"/>
        <end position="285"/>
    </location>
</feature>
<sequence>MLHVRNTIQTQTKSLHQLFLSTTQTRCYRAVADEKIIMLRDFPEHGFVENDTVLVKRGYMRNFLYPRKYAIYATKENLDKLSEKLSVTDVEHLAQKRKAERIRVLMKKIKPAKVQVGTKPNRSGPSSSLKKPFTAQDMASTITNALDASVSAEDIIGVNGKPISGPINAVGTYDIEFKTSKFNTTSVFRITIHDLADISSKTEVRPMTPTMGSLATPTNISVDPQVDPSQIEYLDTALENALQSTTPAGELSKEEKKKLKMERREKRKEASETAEKKQSVRDEKKAYVLGKVLNKDIAEVKQKNVEKDRKLRQRVGVNRAVTPQAINRKDSKNDDVADD</sequence>
<evidence type="ECO:0000256" key="1">
    <source>
        <dbReference type="ARBA" id="ARBA00010605"/>
    </source>
</evidence>
<organism evidence="6 7">
    <name type="scientific">Acrasis kona</name>
    <dbReference type="NCBI Taxonomy" id="1008807"/>
    <lineage>
        <taxon>Eukaryota</taxon>
        <taxon>Discoba</taxon>
        <taxon>Heterolobosea</taxon>
        <taxon>Tetramitia</taxon>
        <taxon>Eutetramitia</taxon>
        <taxon>Acrasidae</taxon>
        <taxon>Acrasis</taxon>
    </lineage>
</organism>
<evidence type="ECO:0000259" key="5">
    <source>
        <dbReference type="Pfam" id="PF01281"/>
    </source>
</evidence>